<protein>
    <submittedName>
        <fullName evidence="2">Uncharacterized protein</fullName>
    </submittedName>
</protein>
<reference evidence="2" key="3">
    <citation type="submission" date="2025-09" db="UniProtKB">
        <authorList>
            <consortium name="Ensembl"/>
        </authorList>
    </citation>
    <scope>IDENTIFICATION</scope>
</reference>
<dbReference type="AlphaFoldDB" id="H3ACK7"/>
<feature type="region of interest" description="Disordered" evidence="1">
    <location>
        <begin position="227"/>
        <end position="249"/>
    </location>
</feature>
<organism evidence="2 3">
    <name type="scientific">Latimeria chalumnae</name>
    <name type="common">Coelacanth</name>
    <dbReference type="NCBI Taxonomy" id="7897"/>
    <lineage>
        <taxon>Eukaryota</taxon>
        <taxon>Metazoa</taxon>
        <taxon>Chordata</taxon>
        <taxon>Craniata</taxon>
        <taxon>Vertebrata</taxon>
        <taxon>Euteleostomi</taxon>
        <taxon>Coelacanthiformes</taxon>
        <taxon>Coelacanthidae</taxon>
        <taxon>Latimeria</taxon>
    </lineage>
</organism>
<dbReference type="eggNOG" id="ENOG502QUVK">
    <property type="taxonomic scope" value="Eukaryota"/>
</dbReference>
<sequence length="331" mass="38152">LAALIIQRCWQCHKNKMLFRLLKHSACAAEHCLTYQILRTISPTEAELLKDPSMQCRVRFRFDGKEFPPRIVFKIFHHGGGHGSKYISGKRAIGPASEAAADACRLMGHRRFYDQMIFDEIQRQQKNKIVDEIDIGTKKDYMQYISNLDETPAIHGGRDNYWRRLSLESLSRSTIMYDVVEFAQSGILSQQLKDELPVLLQQPVTEEIRLKQLRIISRPRFFVTAPSSAASQVRSKRKTPTSGQTTRRSQKAVQKMAKMKKIYGLTAKKETAHCPMSENDRLSWTSDAIDKVHFVSQMVSDNEWEQEADKLYDWTQRLSLEDLGLWSPVAE</sequence>
<dbReference type="HOGENOM" id="CLU_065443_0_0_1"/>
<keyword evidence="3" id="KW-1185">Reference proteome</keyword>
<gene>
    <name evidence="2" type="primary">C4HXorf58</name>
</gene>
<dbReference type="PANTHER" id="PTHR33504:SF1">
    <property type="entry name" value="FAMILY WITH SEQUENCE SIMILARITY 90, MEMBER A1B"/>
    <property type="match status" value="1"/>
</dbReference>
<reference evidence="2" key="2">
    <citation type="submission" date="2025-08" db="UniProtKB">
        <authorList>
            <consortium name="Ensembl"/>
        </authorList>
    </citation>
    <scope>IDENTIFICATION</scope>
</reference>
<dbReference type="FunCoup" id="H3ACK7">
    <property type="interactions" value="8"/>
</dbReference>
<reference evidence="3" key="1">
    <citation type="submission" date="2011-08" db="EMBL/GenBank/DDBJ databases">
        <title>The draft genome of Latimeria chalumnae.</title>
        <authorList>
            <person name="Di Palma F."/>
            <person name="Alfoldi J."/>
            <person name="Johnson J."/>
            <person name="Berlin A."/>
            <person name="Gnerre S."/>
            <person name="Jaffe D."/>
            <person name="MacCallum I."/>
            <person name="Young S."/>
            <person name="Walker B.J."/>
            <person name="Lander E."/>
            <person name="Lindblad-Toh K."/>
        </authorList>
    </citation>
    <scope>NUCLEOTIDE SEQUENCE [LARGE SCALE GENOMIC DNA]</scope>
    <source>
        <strain evidence="3">Wild caught</strain>
    </source>
</reference>
<dbReference type="GeneTree" id="ENSGT00940000167353"/>
<dbReference type="EMBL" id="AFYH01233900">
    <property type="status" value="NOT_ANNOTATED_CDS"/>
    <property type="molecule type" value="Genomic_DNA"/>
</dbReference>
<proteinExistence type="predicted"/>
<evidence type="ECO:0000313" key="2">
    <source>
        <dbReference type="Ensembl" id="ENSLACP00000007378.1"/>
    </source>
</evidence>
<dbReference type="PANTHER" id="PTHR33504">
    <property type="entry name" value="NADH DEHYDROGENASE (UBIQUINONE) 1 BETA SUBCOMPLEX, 4"/>
    <property type="match status" value="1"/>
</dbReference>
<dbReference type="OMA" id="NYWRRLN"/>
<dbReference type="Ensembl" id="ENSLACT00000007439.1">
    <property type="protein sequence ID" value="ENSLACP00000007378.1"/>
    <property type="gene ID" value="ENSLACG00000006544.1"/>
</dbReference>
<evidence type="ECO:0000256" key="1">
    <source>
        <dbReference type="SAM" id="MobiDB-lite"/>
    </source>
</evidence>
<name>H3ACK7_LATCH</name>
<dbReference type="Proteomes" id="UP000008672">
    <property type="component" value="Unassembled WGS sequence"/>
</dbReference>
<dbReference type="InParanoid" id="H3ACK7"/>
<evidence type="ECO:0000313" key="3">
    <source>
        <dbReference type="Proteomes" id="UP000008672"/>
    </source>
</evidence>
<dbReference type="EMBL" id="AFYH01233899">
    <property type="status" value="NOT_ANNOTATED_CDS"/>
    <property type="molecule type" value="Genomic_DNA"/>
</dbReference>
<accession>H3ACK7</accession>